<dbReference type="PANTHER" id="PTHR43534:SF1">
    <property type="entry name" value="4FE-4S CLUSTER CONTAINING PARA FAMILY ATPASE PROTEIN"/>
    <property type="match status" value="1"/>
</dbReference>
<sequence length="291" mass="31519">MHQILILSGKGGTGKTTVASTFIALSQAKAYADCDVDAPNLHLVMGSFEKEQKSDYFGLPKAVIDSSLCIACNRCFEVCRFDAVIPGPTYRIDLITCEGCTYCLHVCPVGAIHTQPMKVGDLKLYERGEEHFSTATLTMGSGTTGKLVSEVKKQLKSCTEETEVAILDGSPGIGCPVIASLSGVDLALMVAEPSVSAFSDLKRVITSARQLQVPVAVVVNKFDMNPTITGEIEVFCFKERIPFLGKIPYDSQVIASLNKGENLACLNTPASNAIKRIYDKTLQVWKERVQQ</sequence>
<evidence type="ECO:0000256" key="2">
    <source>
        <dbReference type="ARBA" id="ARBA00023004"/>
    </source>
</evidence>
<evidence type="ECO:0000313" key="6">
    <source>
        <dbReference type="Proteomes" id="UP000008466"/>
    </source>
</evidence>
<proteinExistence type="predicted"/>
<dbReference type="InterPro" id="IPR027417">
    <property type="entry name" value="P-loop_NTPase"/>
</dbReference>
<protein>
    <submittedName>
        <fullName evidence="5">Cobyrinic acid ac-diamide synthase</fullName>
    </submittedName>
</protein>
<feature type="domain" description="4Fe-4S ferredoxin-type" evidence="4">
    <location>
        <begin position="60"/>
        <end position="89"/>
    </location>
</feature>
<dbReference type="EMBL" id="CP002541">
    <property type="protein sequence ID" value="ADY12478.1"/>
    <property type="molecule type" value="Genomic_DNA"/>
</dbReference>
<feature type="domain" description="4Fe-4S ferredoxin-type" evidence="4">
    <location>
        <begin position="90"/>
        <end position="117"/>
    </location>
</feature>
<dbReference type="CDD" id="cd03110">
    <property type="entry name" value="SIMIBI_bact_arch"/>
    <property type="match status" value="1"/>
</dbReference>
<dbReference type="OrthoDB" id="356549at2"/>
<dbReference type="eggNOG" id="COG1149">
    <property type="taxonomic scope" value="Bacteria"/>
</dbReference>
<dbReference type="GO" id="GO:0046872">
    <property type="term" value="F:metal ion binding"/>
    <property type="evidence" value="ECO:0007669"/>
    <property type="project" value="UniProtKB-KW"/>
</dbReference>
<organism evidence="5 6">
    <name type="scientific">Sphaerochaeta globosa (strain ATCC BAA-1886 / DSM 22777 / Buddy)</name>
    <name type="common">Spirochaeta sp. (strain Buddy)</name>
    <dbReference type="NCBI Taxonomy" id="158189"/>
    <lineage>
        <taxon>Bacteria</taxon>
        <taxon>Pseudomonadati</taxon>
        <taxon>Spirochaetota</taxon>
        <taxon>Spirochaetia</taxon>
        <taxon>Spirochaetales</taxon>
        <taxon>Sphaerochaetaceae</taxon>
        <taxon>Sphaerochaeta</taxon>
    </lineage>
</organism>
<name>F0RUQ0_SPHGB</name>
<dbReference type="KEGG" id="sbu:SpiBuddy_0651"/>
<evidence type="ECO:0000256" key="3">
    <source>
        <dbReference type="ARBA" id="ARBA00023014"/>
    </source>
</evidence>
<dbReference type="PROSITE" id="PS51379">
    <property type="entry name" value="4FE4S_FER_2"/>
    <property type="match status" value="2"/>
</dbReference>
<dbReference type="Proteomes" id="UP000008466">
    <property type="component" value="Chromosome"/>
</dbReference>
<dbReference type="RefSeq" id="WP_013606331.1">
    <property type="nucleotide sequence ID" value="NC_015152.1"/>
</dbReference>
<dbReference type="GO" id="GO:0051536">
    <property type="term" value="F:iron-sulfur cluster binding"/>
    <property type="evidence" value="ECO:0007669"/>
    <property type="project" value="UniProtKB-KW"/>
</dbReference>
<dbReference type="PANTHER" id="PTHR43534">
    <property type="entry name" value="MIND SUPERFAMILY P-LOOP ATPASE CONTAINING AN INSERTED FERREDOXIN DOMAIN"/>
    <property type="match status" value="1"/>
</dbReference>
<dbReference type="Gene3D" id="3.30.70.20">
    <property type="match status" value="1"/>
</dbReference>
<dbReference type="PROSITE" id="PS00198">
    <property type="entry name" value="4FE4S_FER_1"/>
    <property type="match status" value="1"/>
</dbReference>
<dbReference type="Pfam" id="PF00037">
    <property type="entry name" value="Fer4"/>
    <property type="match status" value="1"/>
</dbReference>
<dbReference type="HOGENOM" id="CLU_067767_1_0_12"/>
<accession>F0RUQ0</accession>
<dbReference type="InterPro" id="IPR002586">
    <property type="entry name" value="CobQ/CobB/MinD/ParA_Nub-bd_dom"/>
</dbReference>
<keyword evidence="3" id="KW-0411">Iron-sulfur</keyword>
<dbReference type="AlphaFoldDB" id="F0RUQ0"/>
<gene>
    <name evidence="5" type="ordered locus">SpiBuddy_0651</name>
</gene>
<evidence type="ECO:0000256" key="1">
    <source>
        <dbReference type="ARBA" id="ARBA00022723"/>
    </source>
</evidence>
<dbReference type="InterPro" id="IPR017900">
    <property type="entry name" value="4Fe4S_Fe_S_CS"/>
</dbReference>
<keyword evidence="1" id="KW-0479">Metal-binding</keyword>
<dbReference type="SUPFAM" id="SSF54862">
    <property type="entry name" value="4Fe-4S ferredoxins"/>
    <property type="match status" value="1"/>
</dbReference>
<dbReference type="Pfam" id="PF01656">
    <property type="entry name" value="CbiA"/>
    <property type="match status" value="1"/>
</dbReference>
<keyword evidence="2" id="KW-0408">Iron</keyword>
<dbReference type="Gene3D" id="3.40.50.300">
    <property type="entry name" value="P-loop containing nucleotide triphosphate hydrolases"/>
    <property type="match status" value="1"/>
</dbReference>
<evidence type="ECO:0000259" key="4">
    <source>
        <dbReference type="PROSITE" id="PS51379"/>
    </source>
</evidence>
<keyword evidence="6" id="KW-1185">Reference proteome</keyword>
<dbReference type="STRING" id="158189.SpiBuddy_0651"/>
<dbReference type="InterPro" id="IPR017896">
    <property type="entry name" value="4Fe4S_Fe-S-bd"/>
</dbReference>
<evidence type="ECO:0000313" key="5">
    <source>
        <dbReference type="EMBL" id="ADY12478.1"/>
    </source>
</evidence>
<dbReference type="SUPFAM" id="SSF52540">
    <property type="entry name" value="P-loop containing nucleoside triphosphate hydrolases"/>
    <property type="match status" value="1"/>
</dbReference>
<reference evidence="6" key="1">
    <citation type="submission" date="2011-02" db="EMBL/GenBank/DDBJ databases">
        <title>Complete sequence of Spirochaeta sp. Buddy.</title>
        <authorList>
            <person name="Lucas S."/>
            <person name="Copeland A."/>
            <person name="Lapidus A."/>
            <person name="Cheng J.-F."/>
            <person name="Goodwin L."/>
            <person name="Pitluck S."/>
            <person name="Zeytun A."/>
            <person name="Detter J.C."/>
            <person name="Han C."/>
            <person name="Tapia R."/>
            <person name="Land M."/>
            <person name="Hauser L."/>
            <person name="Kyrpides N."/>
            <person name="Ivanova N."/>
            <person name="Mikhailova N."/>
            <person name="Pagani I."/>
            <person name="Ritalahti K.M."/>
            <person name="Loeffler F.E."/>
            <person name="Woyke T."/>
        </authorList>
    </citation>
    <scope>NUCLEOTIDE SEQUENCE [LARGE SCALE GENOMIC DNA]</scope>
    <source>
        <strain evidence="6">ATCC BAA-1886 / DSM 22777 / Buddy</strain>
    </source>
</reference>